<keyword evidence="1" id="KW-0694">RNA-binding</keyword>
<dbReference type="Proteomes" id="UP001152797">
    <property type="component" value="Unassembled WGS sequence"/>
</dbReference>
<dbReference type="InterPro" id="IPR013083">
    <property type="entry name" value="Znf_RING/FYVE/PHD"/>
</dbReference>
<feature type="compositionally biased region" description="Basic residues" evidence="2">
    <location>
        <begin position="116"/>
        <end position="126"/>
    </location>
</feature>
<feature type="region of interest" description="Disordered" evidence="2">
    <location>
        <begin position="25"/>
        <end position="134"/>
    </location>
</feature>
<feature type="domain" description="K Homology" evidence="3">
    <location>
        <begin position="309"/>
        <end position="381"/>
    </location>
</feature>
<dbReference type="EMBL" id="CAMXCT030002447">
    <property type="protein sequence ID" value="CAL4785546.1"/>
    <property type="molecule type" value="Genomic_DNA"/>
</dbReference>
<gene>
    <name evidence="4" type="ORF">C1SCF055_LOCUS24551</name>
</gene>
<evidence type="ECO:0000313" key="6">
    <source>
        <dbReference type="Proteomes" id="UP001152797"/>
    </source>
</evidence>
<accession>A0A9P1CTX5</accession>
<feature type="compositionally biased region" description="Polar residues" evidence="2">
    <location>
        <begin position="66"/>
        <end position="77"/>
    </location>
</feature>
<dbReference type="EMBL" id="CAMXCT020002447">
    <property type="protein sequence ID" value="CAL1151609.1"/>
    <property type="molecule type" value="Genomic_DNA"/>
</dbReference>
<dbReference type="Gene3D" id="4.10.1000.40">
    <property type="match status" value="1"/>
</dbReference>
<reference evidence="4" key="1">
    <citation type="submission" date="2022-10" db="EMBL/GenBank/DDBJ databases">
        <authorList>
            <person name="Chen Y."/>
            <person name="Dougan E. K."/>
            <person name="Chan C."/>
            <person name="Rhodes N."/>
            <person name="Thang M."/>
        </authorList>
    </citation>
    <scope>NUCLEOTIDE SEQUENCE</scope>
</reference>
<dbReference type="SMART" id="SM00322">
    <property type="entry name" value="KH"/>
    <property type="match status" value="1"/>
</dbReference>
<sequence>MAGERRSGFRFLSFFRCCSKQPLELEKAGPEVLERQEVSPSADVSSTAEDFETEAAGAPNGPETEGQLNDASLNHEPSTVDAAAAVPETAGPWNDEPNEASVREPPESAVSAVTPRRGRSTWKGKGKGGYQDGYGASRSRAASLDGWRGRGQCHYGFHCTRVDCWFQHPDGRAIDGWRAASVDRGKARGKGRCFDGFECTRSICRFEHPTGRRRDLMPATSQRESSRHRSVSRDHEEVVARMDLDPDYCKQLKDGMLYHLSFFLRRYQLFGRISEQQLELFSRSWQRLDLNTLQEEIQVELARLSSLRVELTEQILVPETLLARFMGPEGVHLQFLRRSLGVEILVEPQPASDLRALRALRLCGPPDVLEHARSALENHLISFSSTQQPFAEVEQSILQERSQTVHVFVDNSNICIGCQLLPNGFRDFQQRISIRGFTSMVQGVRKLSRRVVMGSRPSSQRFWAAWKREGYEVCTAHRDPRTNREEFVDGRLVGEALMHVLQPVGSGSHVLVLATGDGNLEGQAPNTAGANFQNLVRTIASRVEGWTVEVWCWRSSCHSCYKRMARAGEIRLYFLDGLRKEVTMTAGKTAPALAGSAVPPNEGLEHEDTCVQCLMAEATYAFNPCNHRILCRECAMETRPHWNTRPLGLCFLCRCPWDDITACDTIAI</sequence>
<organism evidence="4">
    <name type="scientific">Cladocopium goreaui</name>
    <dbReference type="NCBI Taxonomy" id="2562237"/>
    <lineage>
        <taxon>Eukaryota</taxon>
        <taxon>Sar</taxon>
        <taxon>Alveolata</taxon>
        <taxon>Dinophyceae</taxon>
        <taxon>Suessiales</taxon>
        <taxon>Symbiodiniaceae</taxon>
        <taxon>Cladocopium</taxon>
    </lineage>
</organism>
<dbReference type="InterPro" id="IPR004087">
    <property type="entry name" value="KH_dom"/>
</dbReference>
<dbReference type="Gene3D" id="3.40.50.1010">
    <property type="entry name" value="5'-nuclease"/>
    <property type="match status" value="1"/>
</dbReference>
<dbReference type="EMBL" id="CAMXCT010002447">
    <property type="protein sequence ID" value="CAI3998234.1"/>
    <property type="molecule type" value="Genomic_DNA"/>
</dbReference>
<evidence type="ECO:0000256" key="1">
    <source>
        <dbReference type="PROSITE-ProRule" id="PRU00117"/>
    </source>
</evidence>
<protein>
    <submittedName>
        <fullName evidence="5">NYN domain-containing protein</fullName>
    </submittedName>
</protein>
<dbReference type="Gene3D" id="3.30.40.10">
    <property type="entry name" value="Zinc/RING finger domain, C3HC4 (zinc finger)"/>
    <property type="match status" value="1"/>
</dbReference>
<evidence type="ECO:0000313" key="5">
    <source>
        <dbReference type="EMBL" id="CAL4785546.1"/>
    </source>
</evidence>
<feature type="compositionally biased region" description="Polar residues" evidence="2">
    <location>
        <begin position="38"/>
        <end position="48"/>
    </location>
</feature>
<reference evidence="5 6" key="2">
    <citation type="submission" date="2024-05" db="EMBL/GenBank/DDBJ databases">
        <authorList>
            <person name="Chen Y."/>
            <person name="Shah S."/>
            <person name="Dougan E. K."/>
            <person name="Thang M."/>
            <person name="Chan C."/>
        </authorList>
    </citation>
    <scope>NUCLEOTIDE SEQUENCE [LARGE SCALE GENOMIC DNA]</scope>
</reference>
<evidence type="ECO:0000259" key="3">
    <source>
        <dbReference type="SMART" id="SM00322"/>
    </source>
</evidence>
<dbReference type="OrthoDB" id="264520at2759"/>
<dbReference type="AlphaFoldDB" id="A0A9P1CTX5"/>
<evidence type="ECO:0000313" key="4">
    <source>
        <dbReference type="EMBL" id="CAI3998234.1"/>
    </source>
</evidence>
<evidence type="ECO:0000256" key="2">
    <source>
        <dbReference type="SAM" id="MobiDB-lite"/>
    </source>
</evidence>
<dbReference type="InterPro" id="IPR036612">
    <property type="entry name" value="KH_dom_type_1_sf"/>
</dbReference>
<comment type="caution">
    <text evidence="4">The sequence shown here is derived from an EMBL/GenBank/DDBJ whole genome shotgun (WGS) entry which is preliminary data.</text>
</comment>
<dbReference type="PROSITE" id="PS50084">
    <property type="entry name" value="KH_TYPE_1"/>
    <property type="match status" value="1"/>
</dbReference>
<dbReference type="SUPFAM" id="SSF54791">
    <property type="entry name" value="Eukaryotic type KH-domain (KH-domain type I)"/>
    <property type="match status" value="1"/>
</dbReference>
<dbReference type="Pfam" id="PF13920">
    <property type="entry name" value="zf-C3HC4_3"/>
    <property type="match status" value="1"/>
</dbReference>
<proteinExistence type="predicted"/>
<dbReference type="GO" id="GO:0003723">
    <property type="term" value="F:RNA binding"/>
    <property type="evidence" value="ECO:0007669"/>
    <property type="project" value="UniProtKB-UniRule"/>
</dbReference>
<keyword evidence="6" id="KW-1185">Reference proteome</keyword>
<feature type="compositionally biased region" description="Basic and acidic residues" evidence="2">
    <location>
        <begin position="25"/>
        <end position="37"/>
    </location>
</feature>
<name>A0A9P1CTX5_9DINO</name>